<dbReference type="PANTHER" id="PTHR13696:SF99">
    <property type="entry name" value="COBYRINIC ACID AC-DIAMIDE SYNTHASE"/>
    <property type="match status" value="1"/>
</dbReference>
<dbReference type="InterPro" id="IPR025669">
    <property type="entry name" value="AAA_dom"/>
</dbReference>
<dbReference type="Proteomes" id="UP000185608">
    <property type="component" value="Chromosome"/>
</dbReference>
<dbReference type="GO" id="GO:0051301">
    <property type="term" value="P:cell division"/>
    <property type="evidence" value="ECO:0007669"/>
    <property type="project" value="UniProtKB-KW"/>
</dbReference>
<sequence length="250" mass="25790">MQPESVGFVGTVGGVGTTWSVLELGGVLAREGQDVLVLDLDFATQGLGRHVDGTVPVDATELLADPSTELADAVHEWPTDGEGRFEVVPALAPFVQIAAAKSEAAGERVAERIETGTERADWVLLDVPPVVSNQAIGAATAADRVVAVMPPSERGVDALQRERGRLADVGTAFDSVLAVGDGEPPADATASLPARPDGAPAHRPATLESSGRFVRAARTAAATLFDLDVDTSSGDSPIGRLGTLGEKLRN</sequence>
<accession>A0A1J1A9T4</accession>
<dbReference type="Pfam" id="PF13614">
    <property type="entry name" value="AAA_31"/>
    <property type="match status" value="1"/>
</dbReference>
<organism evidence="3 5">
    <name type="scientific">Halodesulfurarchaeum formicicum</name>
    <dbReference type="NCBI Taxonomy" id="1873524"/>
    <lineage>
        <taxon>Archaea</taxon>
        <taxon>Methanobacteriati</taxon>
        <taxon>Methanobacteriota</taxon>
        <taxon>Stenosarchaea group</taxon>
        <taxon>Halobacteria</taxon>
        <taxon>Halobacteriales</taxon>
        <taxon>Halobacteriaceae</taxon>
        <taxon>Halodesulfurarchaeum</taxon>
    </lineage>
</organism>
<name>A0A1D8S1U0_9EURY</name>
<feature type="domain" description="AAA" evidence="2">
    <location>
        <begin position="12"/>
        <end position="157"/>
    </location>
</feature>
<feature type="region of interest" description="Disordered" evidence="1">
    <location>
        <begin position="180"/>
        <end position="207"/>
    </location>
</feature>
<evidence type="ECO:0000313" key="3">
    <source>
        <dbReference type="EMBL" id="AOW79303.1"/>
    </source>
</evidence>
<dbReference type="EMBL" id="CP016070">
    <property type="protein sequence ID" value="AOW79303.1"/>
    <property type="molecule type" value="Genomic_DNA"/>
</dbReference>
<dbReference type="InterPro" id="IPR050678">
    <property type="entry name" value="DNA_Partitioning_ATPase"/>
</dbReference>
<accession>A0A1D8S1U0</accession>
<evidence type="ECO:0000313" key="5">
    <source>
        <dbReference type="Proteomes" id="UP000185608"/>
    </source>
</evidence>
<reference evidence="6" key="2">
    <citation type="submission" date="2016-08" db="EMBL/GenBank/DDBJ databases">
        <title>Discovery of first anaerobic lithoheterotrophic haloarchae widely represented in hypersaline habitats.</title>
        <authorList>
            <person name="Sorokin D.Y."/>
            <person name="Kublanov I.V."/>
            <person name="Roman P."/>
            <person name="Sinninghe Damste J.S."/>
            <person name="Golyshin P.N."/>
            <person name="Rojo D."/>
            <person name="Ciordia S."/>
            <person name="Mena Md.C."/>
            <person name="Ferrer M."/>
            <person name="Smedile F."/>
            <person name="Messina E."/>
            <person name="La Cono V."/>
            <person name="Yakimov M.M."/>
        </authorList>
    </citation>
    <scope>NUCLEOTIDE SEQUENCE [LARGE SCALE GENOMIC DNA]</scope>
    <source>
        <strain evidence="6">HSR6</strain>
    </source>
</reference>
<reference evidence="3 5" key="1">
    <citation type="submission" date="2016-06" db="EMBL/GenBank/DDBJ databases">
        <title>Discovery of anaerobic lithoheterotrophic haloarchaeon capable of sulfur respiration by hydrogen and formate.</title>
        <authorList>
            <person name="Sorokin D.Y."/>
            <person name="Kublanov I.V."/>
            <person name="Roman P."/>
            <person name="Sinninghe Damste J.S."/>
            <person name="Golyshin P.N."/>
            <person name="Rojo D."/>
            <person name="Ciordia S."/>
            <person name="Mena Md.C."/>
            <person name="Ferrer M."/>
            <person name="Smedile F."/>
            <person name="Messina E."/>
            <person name="La Cono V."/>
            <person name="Yakimov M.M."/>
        </authorList>
    </citation>
    <scope>NUCLEOTIDE SEQUENCE [LARGE SCALE GENOMIC DNA]</scope>
    <source>
        <strain evidence="3 5">HTSR1</strain>
    </source>
</reference>
<reference evidence="4" key="3">
    <citation type="journal article" date="2017" name="ISME J.">
        <title>Discovery of anaerobic lithoheterotrophic haloarchaea, ubiquitous in hypersaline habitats.</title>
        <authorList>
            <person name="Sorokin D.Y."/>
            <person name="Messina E."/>
            <person name="Smedile F."/>
            <person name="Roman P."/>
            <person name="Damste J.S.S."/>
            <person name="Ciordia S."/>
            <person name="Mena M.C."/>
            <person name="Ferrer M."/>
            <person name="Golyshin P.N."/>
            <person name="Kublanov I.V."/>
            <person name="Samarov N.I."/>
            <person name="Toshchakov S.V."/>
            <person name="La Cono V."/>
            <person name="Yakimov M.M."/>
        </authorList>
    </citation>
    <scope>NUCLEOTIDE SEQUENCE</scope>
    <source>
        <strain evidence="4">HSR6</strain>
    </source>
</reference>
<dbReference type="InterPro" id="IPR027417">
    <property type="entry name" value="P-loop_NTPase"/>
</dbReference>
<dbReference type="Gene3D" id="3.40.50.300">
    <property type="entry name" value="P-loop containing nucleotide triphosphate hydrolases"/>
    <property type="match status" value="1"/>
</dbReference>
<dbReference type="OrthoDB" id="313523at2157"/>
<dbReference type="KEGG" id="hhsr:HSR6_0092"/>
<evidence type="ECO:0000256" key="1">
    <source>
        <dbReference type="SAM" id="MobiDB-lite"/>
    </source>
</evidence>
<proteinExistence type="predicted"/>
<gene>
    <name evidence="4" type="ORF">HSR6_0092</name>
    <name evidence="3" type="ORF">HTSR_0093</name>
</gene>
<dbReference type="AlphaFoldDB" id="A0A1D8S1U0"/>
<keyword evidence="6" id="KW-1185">Reference proteome</keyword>
<dbReference type="RefSeq" id="WP_070364083.1">
    <property type="nucleotide sequence ID" value="NZ_CP016070.1"/>
</dbReference>
<protein>
    <submittedName>
        <fullName evidence="3">Cell division inhibitor</fullName>
    </submittedName>
</protein>
<dbReference type="GeneID" id="30416619"/>
<dbReference type="SUPFAM" id="SSF52540">
    <property type="entry name" value="P-loop containing nucleoside triphosphate hydrolases"/>
    <property type="match status" value="1"/>
</dbReference>
<dbReference type="KEGG" id="halh:HTSR_0093"/>
<keyword evidence="3" id="KW-0131">Cell cycle</keyword>
<dbReference type="EMBL" id="CP016804">
    <property type="protein sequence ID" value="APE94568.1"/>
    <property type="molecule type" value="Genomic_DNA"/>
</dbReference>
<dbReference type="Proteomes" id="UP000186165">
    <property type="component" value="Chromosome"/>
</dbReference>
<dbReference type="STRING" id="1873524.HSR6_0092"/>
<dbReference type="PANTHER" id="PTHR13696">
    <property type="entry name" value="P-LOOP CONTAINING NUCLEOSIDE TRIPHOSPHATE HYDROLASE"/>
    <property type="match status" value="1"/>
</dbReference>
<evidence type="ECO:0000259" key="2">
    <source>
        <dbReference type="Pfam" id="PF13614"/>
    </source>
</evidence>
<evidence type="ECO:0000313" key="4">
    <source>
        <dbReference type="EMBL" id="APE94568.1"/>
    </source>
</evidence>
<keyword evidence="3" id="KW-0132">Cell division</keyword>
<evidence type="ECO:0000313" key="6">
    <source>
        <dbReference type="Proteomes" id="UP000186165"/>
    </source>
</evidence>